<dbReference type="SUPFAM" id="SSF50156">
    <property type="entry name" value="PDZ domain-like"/>
    <property type="match status" value="1"/>
</dbReference>
<dbReference type="Gene3D" id="2.30.42.10">
    <property type="match status" value="1"/>
</dbReference>
<dbReference type="GO" id="GO:0006508">
    <property type="term" value="P:proteolysis"/>
    <property type="evidence" value="ECO:0007669"/>
    <property type="project" value="UniProtKB-KW"/>
</dbReference>
<name>A0A1H3QYQ6_9ACTN</name>
<accession>A0A1H3QYQ6</accession>
<dbReference type="InterPro" id="IPR014721">
    <property type="entry name" value="Ribsml_uS5_D2-typ_fold_subgr"/>
</dbReference>
<dbReference type="InterPro" id="IPR008269">
    <property type="entry name" value="Lon_proteolytic"/>
</dbReference>
<dbReference type="Pfam" id="PF05362">
    <property type="entry name" value="Lon_C"/>
    <property type="match status" value="1"/>
</dbReference>
<dbReference type="InterPro" id="IPR027065">
    <property type="entry name" value="Lon_Prtase"/>
</dbReference>
<keyword evidence="1" id="KW-0378">Hydrolase</keyword>
<reference evidence="5" key="1">
    <citation type="submission" date="2016-10" db="EMBL/GenBank/DDBJ databases">
        <authorList>
            <person name="Varghese N."/>
            <person name="Submissions S."/>
        </authorList>
    </citation>
    <scope>NUCLEOTIDE SEQUENCE [LARGE SCALE GENOMIC DNA]</scope>
    <source>
        <strain evidence="5">DSM 44718</strain>
    </source>
</reference>
<dbReference type="InterPro" id="IPR001478">
    <property type="entry name" value="PDZ"/>
</dbReference>
<dbReference type="InterPro" id="IPR020568">
    <property type="entry name" value="Ribosomal_Su5_D2-typ_SF"/>
</dbReference>
<evidence type="ECO:0000259" key="2">
    <source>
        <dbReference type="PROSITE" id="PS50106"/>
    </source>
</evidence>
<gene>
    <name evidence="4" type="ORF">SAMN05421684_3285</name>
</gene>
<dbReference type="GO" id="GO:0005524">
    <property type="term" value="F:ATP binding"/>
    <property type="evidence" value="ECO:0007669"/>
    <property type="project" value="InterPro"/>
</dbReference>
<feature type="domain" description="PDZ" evidence="2">
    <location>
        <begin position="114"/>
        <end position="192"/>
    </location>
</feature>
<dbReference type="GO" id="GO:0030163">
    <property type="term" value="P:protein catabolic process"/>
    <property type="evidence" value="ECO:0007669"/>
    <property type="project" value="InterPro"/>
</dbReference>
<sequence length="337" mass="34622">MKSRGVTVLLGAVITVLLSFGVLSAPVPYVVLGPGPTVNTLGKEADKEVIQISGTQTFSSAGQLRLTTVKVSPETKLLPAIAGWFSDKQAVVPKELIYPPDQTEQQVEQQNAEDFQASQTSAETAALTKLGYPIQVTVGKVTAGGAAESVLKPGDVITSVDGKPVKAAGDLTEAVRAKPAGSTVTVGYTRDGQPAQATLTTKTVNGQPRIGVEIEQKQPHPFDLKFDLEDIGGPSAGLMFTLGIIDKLGADDLTGGKIIAGTGTIDDQGNVGPIGGIPQKLVGAKDAGAVAFLVPADNCKEAKDNAVDGLPLYKVGNLDEALAALNSIKSGSPAPMC</sequence>
<dbReference type="Pfam" id="PF13180">
    <property type="entry name" value="PDZ_2"/>
    <property type="match status" value="1"/>
</dbReference>
<evidence type="ECO:0000313" key="4">
    <source>
        <dbReference type="EMBL" id="SDZ18221.1"/>
    </source>
</evidence>
<dbReference type="GO" id="GO:0004176">
    <property type="term" value="F:ATP-dependent peptidase activity"/>
    <property type="evidence" value="ECO:0007669"/>
    <property type="project" value="UniProtKB-UniRule"/>
</dbReference>
<dbReference type="EMBL" id="FNQB01000002">
    <property type="protein sequence ID" value="SDZ18221.1"/>
    <property type="molecule type" value="Genomic_DNA"/>
</dbReference>
<organism evidence="4 5">
    <name type="scientific">Asanoa ishikariensis</name>
    <dbReference type="NCBI Taxonomy" id="137265"/>
    <lineage>
        <taxon>Bacteria</taxon>
        <taxon>Bacillati</taxon>
        <taxon>Actinomycetota</taxon>
        <taxon>Actinomycetes</taxon>
        <taxon>Micromonosporales</taxon>
        <taxon>Micromonosporaceae</taxon>
        <taxon>Asanoa</taxon>
    </lineage>
</organism>
<dbReference type="InterPro" id="IPR036034">
    <property type="entry name" value="PDZ_sf"/>
</dbReference>
<dbReference type="Gene3D" id="3.30.230.10">
    <property type="match status" value="1"/>
</dbReference>
<feature type="active site" evidence="1">
    <location>
        <position position="280"/>
    </location>
</feature>
<proteinExistence type="inferred from homology"/>
<dbReference type="GO" id="GO:0004252">
    <property type="term" value="F:serine-type endopeptidase activity"/>
    <property type="evidence" value="ECO:0007669"/>
    <property type="project" value="UniProtKB-UniRule"/>
</dbReference>
<dbReference type="AlphaFoldDB" id="A0A1H3QYQ6"/>
<dbReference type="PROSITE" id="PS51786">
    <property type="entry name" value="LON_PROTEOLYTIC"/>
    <property type="match status" value="1"/>
</dbReference>
<dbReference type="PANTHER" id="PTHR10046">
    <property type="entry name" value="ATP DEPENDENT LON PROTEASE FAMILY MEMBER"/>
    <property type="match status" value="1"/>
</dbReference>
<dbReference type="RefSeq" id="WP_176984939.1">
    <property type="nucleotide sequence ID" value="NZ_BOND01000008.1"/>
</dbReference>
<comment type="catalytic activity">
    <reaction evidence="1">
        <text>Hydrolysis of proteins in presence of ATP.</text>
        <dbReference type="EC" id="3.4.21.53"/>
    </reaction>
</comment>
<dbReference type="Proteomes" id="UP000199632">
    <property type="component" value="Unassembled WGS sequence"/>
</dbReference>
<comment type="similarity">
    <text evidence="1">Belongs to the peptidase S16 family.</text>
</comment>
<protein>
    <recommendedName>
        <fullName evidence="1">endopeptidase La</fullName>
        <ecNumber evidence="1">3.4.21.53</ecNumber>
    </recommendedName>
</protein>
<feature type="domain" description="Lon proteolytic" evidence="3">
    <location>
        <begin position="229"/>
        <end position="328"/>
    </location>
</feature>
<feature type="active site" evidence="1">
    <location>
        <position position="235"/>
    </location>
</feature>
<dbReference type="EC" id="3.4.21.53" evidence="1"/>
<keyword evidence="5" id="KW-1185">Reference proteome</keyword>
<dbReference type="STRING" id="137265.SAMN05421684_3285"/>
<evidence type="ECO:0000259" key="3">
    <source>
        <dbReference type="PROSITE" id="PS51786"/>
    </source>
</evidence>
<evidence type="ECO:0000256" key="1">
    <source>
        <dbReference type="PROSITE-ProRule" id="PRU01122"/>
    </source>
</evidence>
<dbReference type="PROSITE" id="PS50106">
    <property type="entry name" value="PDZ"/>
    <property type="match status" value="1"/>
</dbReference>
<evidence type="ECO:0000313" key="5">
    <source>
        <dbReference type="Proteomes" id="UP000199632"/>
    </source>
</evidence>
<keyword evidence="1" id="KW-0720">Serine protease</keyword>
<keyword evidence="1" id="KW-0645">Protease</keyword>
<dbReference type="SMART" id="SM00228">
    <property type="entry name" value="PDZ"/>
    <property type="match status" value="1"/>
</dbReference>
<dbReference type="SUPFAM" id="SSF54211">
    <property type="entry name" value="Ribosomal protein S5 domain 2-like"/>
    <property type="match status" value="1"/>
</dbReference>